<dbReference type="AlphaFoldDB" id="A0A7C9QVN6"/>
<dbReference type="EMBL" id="JAAIYP010000042">
    <property type="protein sequence ID" value="NFV81557.1"/>
    <property type="molecule type" value="Genomic_DNA"/>
</dbReference>
<dbReference type="CDD" id="cd03809">
    <property type="entry name" value="GT4_MtfB-like"/>
    <property type="match status" value="1"/>
</dbReference>
<sequence length="379" mass="42047">MRILVNAISARMGGIVTYTRNLHRSFSQRQVNAQFAISKSLQLDGDNTSPMAASQYRPFPRLLWEQTLWRSMVRESGCDVLFSSANFGLLFSPVPQVLLVREGGLFDPLYLANCTPEQGVKSTAQRHIRRRLILASARRAQHVITPTAATRDLLLAWAPDLEKRVTVNSYGTMSEAFVPASTRTWRGDGVLRLLYVSVYYPHKQPGLVCSTVRAANQAGLAAHATITMDIRETGDFRGGSHDGLVMEQAYADGLVTLGRHPYEALPQLYCSHDVFVFPSLSETFGHPMVEALSSGLPVVAADTAVNREVCGDAALYFDPLSSVSLLEALHRLDADPQLRQALGERGRRRVLELYTWDQHVDRLLTILERVAAGGRTRKD</sequence>
<comment type="caution">
    <text evidence="2">The sequence shown here is derived from an EMBL/GenBank/DDBJ whole genome shotgun (WGS) entry which is preliminary data.</text>
</comment>
<name>A0A7C9QVN6_9PROT</name>
<dbReference type="Gene3D" id="3.40.50.2000">
    <property type="entry name" value="Glycogen Phosphorylase B"/>
    <property type="match status" value="2"/>
</dbReference>
<dbReference type="SUPFAM" id="SSF53756">
    <property type="entry name" value="UDP-Glycosyltransferase/glycogen phosphorylase"/>
    <property type="match status" value="1"/>
</dbReference>
<dbReference type="Proteomes" id="UP000480684">
    <property type="component" value="Unassembled WGS sequence"/>
</dbReference>
<keyword evidence="2" id="KW-0808">Transferase</keyword>
<dbReference type="PANTHER" id="PTHR46401">
    <property type="entry name" value="GLYCOSYLTRANSFERASE WBBK-RELATED"/>
    <property type="match status" value="1"/>
</dbReference>
<evidence type="ECO:0000259" key="1">
    <source>
        <dbReference type="Pfam" id="PF00534"/>
    </source>
</evidence>
<dbReference type="RefSeq" id="WP_163681729.1">
    <property type="nucleotide sequence ID" value="NZ_JAAIYP010000042.1"/>
</dbReference>
<dbReference type="PANTHER" id="PTHR46401:SF8">
    <property type="entry name" value="BLL6006 PROTEIN"/>
    <property type="match status" value="1"/>
</dbReference>
<evidence type="ECO:0000313" key="2">
    <source>
        <dbReference type="EMBL" id="NFV81557.1"/>
    </source>
</evidence>
<reference evidence="2 3" key="1">
    <citation type="submission" date="2020-02" db="EMBL/GenBank/DDBJ databases">
        <authorList>
            <person name="Dziuba M."/>
            <person name="Kuznetsov B."/>
            <person name="Mardanov A."/>
            <person name="Ravin N."/>
            <person name="Grouzdev D."/>
        </authorList>
    </citation>
    <scope>NUCLEOTIDE SEQUENCE [LARGE SCALE GENOMIC DNA]</scope>
    <source>
        <strain evidence="2 3">SpK</strain>
    </source>
</reference>
<keyword evidence="3" id="KW-1185">Reference proteome</keyword>
<gene>
    <name evidence="2" type="ORF">G4223_15715</name>
</gene>
<accession>A0A7C9QVN6</accession>
<evidence type="ECO:0000313" key="3">
    <source>
        <dbReference type="Proteomes" id="UP000480684"/>
    </source>
</evidence>
<proteinExistence type="predicted"/>
<dbReference type="Pfam" id="PF00534">
    <property type="entry name" value="Glycos_transf_1"/>
    <property type="match status" value="1"/>
</dbReference>
<dbReference type="InterPro" id="IPR001296">
    <property type="entry name" value="Glyco_trans_1"/>
</dbReference>
<feature type="domain" description="Glycosyl transferase family 1" evidence="1">
    <location>
        <begin position="254"/>
        <end position="349"/>
    </location>
</feature>
<organism evidence="2 3">
    <name type="scientific">Magnetospirillum aberrantis SpK</name>
    <dbReference type="NCBI Taxonomy" id="908842"/>
    <lineage>
        <taxon>Bacteria</taxon>
        <taxon>Pseudomonadati</taxon>
        <taxon>Pseudomonadota</taxon>
        <taxon>Alphaproteobacteria</taxon>
        <taxon>Rhodospirillales</taxon>
        <taxon>Rhodospirillaceae</taxon>
        <taxon>Magnetospirillum</taxon>
    </lineage>
</organism>
<dbReference type="GO" id="GO:0016757">
    <property type="term" value="F:glycosyltransferase activity"/>
    <property type="evidence" value="ECO:0007669"/>
    <property type="project" value="InterPro"/>
</dbReference>
<protein>
    <submittedName>
        <fullName evidence="2">Glycosyltransferase family 4 protein</fullName>
    </submittedName>
</protein>